<organism evidence="1">
    <name type="scientific">Wolbachia endosymbiont of Oeneis ivallda</name>
    <dbReference type="NCBI Taxonomy" id="3171168"/>
    <lineage>
        <taxon>Bacteria</taxon>
        <taxon>Pseudomonadati</taxon>
        <taxon>Pseudomonadota</taxon>
        <taxon>Alphaproteobacteria</taxon>
        <taxon>Rickettsiales</taxon>
        <taxon>Anaplasmataceae</taxon>
        <taxon>Wolbachieae</taxon>
        <taxon>Wolbachia</taxon>
    </lineage>
</organism>
<reference evidence="1" key="1">
    <citation type="submission" date="2024-06" db="EMBL/GenBank/DDBJ databases">
        <title>Genome assembly of the Oeneis chryxus ivallda.</title>
        <authorList>
            <person name="MacDonald Z."/>
            <person name="Shaffer H.B."/>
            <person name="Gillespie T."/>
            <person name="Marimuthu M.P.A."/>
            <person name="Nguyen O."/>
            <person name="Fairbairn C.W."/>
            <person name="Seligmann W.E."/>
            <person name="Escalona M."/>
            <person name="Miller C."/>
            <person name="Toffelmier E."/>
        </authorList>
    </citation>
    <scope>NUCLEOTIDE SEQUENCE</scope>
    <source>
        <strain evidence="1">CCGP_102_HBS-TG_Oc004</strain>
    </source>
</reference>
<name>A0AAU7YL35_9RICK</name>
<protein>
    <submittedName>
        <fullName evidence="1">GDSL family lipase</fullName>
    </submittedName>
</protein>
<dbReference type="EMBL" id="CP158587">
    <property type="protein sequence ID" value="XCA34643.1"/>
    <property type="molecule type" value="Genomic_DNA"/>
</dbReference>
<proteinExistence type="predicted"/>
<sequence length="47" mass="5441">MHLVLNEYGVKHVIVANVTEVGFDTSFNKDEKQESWLQSLHRVSIQN</sequence>
<gene>
    <name evidence="1" type="ORF">ABS861_04575</name>
</gene>
<dbReference type="AlphaFoldDB" id="A0AAU7YL35"/>
<accession>A0AAU7YL35</accession>
<evidence type="ECO:0000313" key="1">
    <source>
        <dbReference type="EMBL" id="XCA34643.1"/>
    </source>
</evidence>